<reference evidence="2" key="2">
    <citation type="submission" date="2023-01" db="EMBL/GenBank/DDBJ databases">
        <title>Draft genome sequence of Algimonas porphyrae strain NBRC 108216.</title>
        <authorList>
            <person name="Sun Q."/>
            <person name="Mori K."/>
        </authorList>
    </citation>
    <scope>NUCLEOTIDE SEQUENCE</scope>
    <source>
        <strain evidence="2">NBRC 108216</strain>
    </source>
</reference>
<dbReference type="Proteomes" id="UP001161390">
    <property type="component" value="Unassembled WGS sequence"/>
</dbReference>
<reference evidence="2" key="1">
    <citation type="journal article" date="2014" name="Int. J. Syst. Evol. Microbiol.">
        <title>Complete genome of a new Firmicutes species belonging to the dominant human colonic microbiota ('Ruminococcus bicirculans') reveals two chromosomes and a selective capacity to utilize plant glucans.</title>
        <authorList>
            <consortium name="NISC Comparative Sequencing Program"/>
            <person name="Wegmann U."/>
            <person name="Louis P."/>
            <person name="Goesmann A."/>
            <person name="Henrissat B."/>
            <person name="Duncan S.H."/>
            <person name="Flint H.J."/>
        </authorList>
    </citation>
    <scope>NUCLEOTIDE SEQUENCE</scope>
    <source>
        <strain evidence="2">NBRC 108216</strain>
    </source>
</reference>
<keyword evidence="1" id="KW-0812">Transmembrane</keyword>
<keyword evidence="1" id="KW-1133">Transmembrane helix</keyword>
<sequence>MTDDLDKQTRIERHKTIRMGLMVVALLIVAAVLFGVYRFVTAPVRVAQDTTQTITRTVEETATAVLTRRHIEVREGRKFSRLADAAHAALTALPETRPAGLGERAFRLAHLRGSQNKVCRFTMDFGAGPVPVWTAADNADFEANRRMGGEAERQLRIVWETEPDILGVSVQYAAQYDRNDDAPRWELLWRRRDSLSKPMTDALMSERTMNALAAIPEQCGTPAP</sequence>
<evidence type="ECO:0000256" key="1">
    <source>
        <dbReference type="SAM" id="Phobius"/>
    </source>
</evidence>
<keyword evidence="3" id="KW-1185">Reference proteome</keyword>
<protein>
    <submittedName>
        <fullName evidence="2">Uncharacterized protein</fullName>
    </submittedName>
</protein>
<accession>A0ABQ5V1X3</accession>
<comment type="caution">
    <text evidence="2">The sequence shown here is derived from an EMBL/GenBank/DDBJ whole genome shotgun (WGS) entry which is preliminary data.</text>
</comment>
<evidence type="ECO:0000313" key="3">
    <source>
        <dbReference type="Proteomes" id="UP001161390"/>
    </source>
</evidence>
<organism evidence="2 3">
    <name type="scientific">Algimonas porphyrae</name>
    <dbReference type="NCBI Taxonomy" id="1128113"/>
    <lineage>
        <taxon>Bacteria</taxon>
        <taxon>Pseudomonadati</taxon>
        <taxon>Pseudomonadota</taxon>
        <taxon>Alphaproteobacteria</taxon>
        <taxon>Maricaulales</taxon>
        <taxon>Robiginitomaculaceae</taxon>
        <taxon>Algimonas</taxon>
    </lineage>
</organism>
<proteinExistence type="predicted"/>
<dbReference type="EMBL" id="BSNJ01000005">
    <property type="protein sequence ID" value="GLQ21551.1"/>
    <property type="molecule type" value="Genomic_DNA"/>
</dbReference>
<keyword evidence="1" id="KW-0472">Membrane</keyword>
<dbReference type="RefSeq" id="WP_284373212.1">
    <property type="nucleotide sequence ID" value="NZ_BSNJ01000005.1"/>
</dbReference>
<gene>
    <name evidence="2" type="ORF">GCM10007854_25060</name>
</gene>
<evidence type="ECO:0000313" key="2">
    <source>
        <dbReference type="EMBL" id="GLQ21551.1"/>
    </source>
</evidence>
<feature type="transmembrane region" description="Helical" evidence="1">
    <location>
        <begin position="21"/>
        <end position="40"/>
    </location>
</feature>
<name>A0ABQ5V1X3_9PROT</name>